<evidence type="ECO:0000313" key="1">
    <source>
        <dbReference type="EMBL" id="KFM57972.1"/>
    </source>
</evidence>
<gene>
    <name evidence="1" type="ORF">X975_14637</name>
</gene>
<organism evidence="1 2">
    <name type="scientific">Stegodyphus mimosarum</name>
    <name type="common">African social velvet spider</name>
    <dbReference type="NCBI Taxonomy" id="407821"/>
    <lineage>
        <taxon>Eukaryota</taxon>
        <taxon>Metazoa</taxon>
        <taxon>Ecdysozoa</taxon>
        <taxon>Arthropoda</taxon>
        <taxon>Chelicerata</taxon>
        <taxon>Arachnida</taxon>
        <taxon>Araneae</taxon>
        <taxon>Araneomorphae</taxon>
        <taxon>Entelegynae</taxon>
        <taxon>Eresoidea</taxon>
        <taxon>Eresidae</taxon>
        <taxon>Stegodyphus</taxon>
    </lineage>
</organism>
<dbReference type="AlphaFoldDB" id="A0A087SYN3"/>
<dbReference type="Proteomes" id="UP000054359">
    <property type="component" value="Unassembled WGS sequence"/>
</dbReference>
<protein>
    <submittedName>
        <fullName evidence="1">Uncharacterized protein</fullName>
    </submittedName>
</protein>
<proteinExistence type="predicted"/>
<sequence length="40" mass="4738">MTKIYEKQRLCLVAGSTVRVPSINYGIWKCVFFRYPQFPP</sequence>
<evidence type="ECO:0000313" key="2">
    <source>
        <dbReference type="Proteomes" id="UP000054359"/>
    </source>
</evidence>
<name>A0A087SYN3_STEMI</name>
<feature type="non-terminal residue" evidence="1">
    <location>
        <position position="40"/>
    </location>
</feature>
<keyword evidence="2" id="KW-1185">Reference proteome</keyword>
<reference evidence="1 2" key="1">
    <citation type="submission" date="2013-11" db="EMBL/GenBank/DDBJ databases">
        <title>Genome sequencing of Stegodyphus mimosarum.</title>
        <authorList>
            <person name="Bechsgaard J."/>
        </authorList>
    </citation>
    <scope>NUCLEOTIDE SEQUENCE [LARGE SCALE GENOMIC DNA]</scope>
</reference>
<accession>A0A087SYN3</accession>
<dbReference type="EMBL" id="KK112555">
    <property type="protein sequence ID" value="KFM57972.1"/>
    <property type="molecule type" value="Genomic_DNA"/>
</dbReference>